<evidence type="ECO:0000313" key="2">
    <source>
        <dbReference type="Proteomes" id="UP000727407"/>
    </source>
</evidence>
<reference evidence="1" key="1">
    <citation type="submission" date="2020-07" db="EMBL/GenBank/DDBJ databases">
        <title>Clarias magur genome sequencing, assembly and annotation.</title>
        <authorList>
            <person name="Kushwaha B."/>
            <person name="Kumar R."/>
            <person name="Das P."/>
            <person name="Joshi C.G."/>
            <person name="Kumar D."/>
            <person name="Nagpure N.S."/>
            <person name="Pandey M."/>
            <person name="Agarwal S."/>
            <person name="Srivastava S."/>
            <person name="Singh M."/>
            <person name="Sahoo L."/>
            <person name="Jayasankar P."/>
            <person name="Meher P.K."/>
            <person name="Koringa P.G."/>
            <person name="Iquebal M.A."/>
            <person name="Das S.P."/>
            <person name="Bit A."/>
            <person name="Patnaik S."/>
            <person name="Patel N."/>
            <person name="Shah T.M."/>
            <person name="Hinsu A."/>
            <person name="Jena J.K."/>
        </authorList>
    </citation>
    <scope>NUCLEOTIDE SEQUENCE</scope>
    <source>
        <strain evidence="1">CIFAMagur01</strain>
        <tissue evidence="1">Testis</tissue>
    </source>
</reference>
<keyword evidence="2" id="KW-1185">Reference proteome</keyword>
<sequence length="57" mass="6203">PLLSTRSAGVLDDYSLRSGNEGTRGRVRFWCFFAALNVLSSSGRLQNASALAESRQL</sequence>
<evidence type="ECO:0000313" key="1">
    <source>
        <dbReference type="EMBL" id="KAF5892845.1"/>
    </source>
</evidence>
<gene>
    <name evidence="1" type="ORF">DAT39_017449</name>
</gene>
<proteinExistence type="predicted"/>
<comment type="caution">
    <text evidence="1">The sequence shown here is derived from an EMBL/GenBank/DDBJ whole genome shotgun (WGS) entry which is preliminary data.</text>
</comment>
<protein>
    <submittedName>
        <fullName evidence="1">Uncharacterized protein</fullName>
    </submittedName>
</protein>
<dbReference type="EMBL" id="QNUK01000471">
    <property type="protein sequence ID" value="KAF5892845.1"/>
    <property type="molecule type" value="Genomic_DNA"/>
</dbReference>
<dbReference type="Proteomes" id="UP000727407">
    <property type="component" value="Unassembled WGS sequence"/>
</dbReference>
<dbReference type="AlphaFoldDB" id="A0A8J4XBU0"/>
<accession>A0A8J4XBU0</accession>
<feature type="non-terminal residue" evidence="1">
    <location>
        <position position="1"/>
    </location>
</feature>
<organism evidence="1 2">
    <name type="scientific">Clarias magur</name>
    <name type="common">Asian catfish</name>
    <name type="synonym">Macropteronotus magur</name>
    <dbReference type="NCBI Taxonomy" id="1594786"/>
    <lineage>
        <taxon>Eukaryota</taxon>
        <taxon>Metazoa</taxon>
        <taxon>Chordata</taxon>
        <taxon>Craniata</taxon>
        <taxon>Vertebrata</taxon>
        <taxon>Euteleostomi</taxon>
        <taxon>Actinopterygii</taxon>
        <taxon>Neopterygii</taxon>
        <taxon>Teleostei</taxon>
        <taxon>Ostariophysi</taxon>
        <taxon>Siluriformes</taxon>
        <taxon>Clariidae</taxon>
        <taxon>Clarias</taxon>
    </lineage>
</organism>
<name>A0A8J4XBU0_CLAMG</name>